<dbReference type="EMBL" id="CACRXK020015867">
    <property type="protein sequence ID" value="CAB4028993.1"/>
    <property type="molecule type" value="Genomic_DNA"/>
</dbReference>
<keyword evidence="2" id="KW-1185">Reference proteome</keyword>
<proteinExistence type="predicted"/>
<reference evidence="1" key="1">
    <citation type="submission" date="2020-04" db="EMBL/GenBank/DDBJ databases">
        <authorList>
            <person name="Alioto T."/>
            <person name="Alioto T."/>
            <person name="Gomez Garrido J."/>
        </authorList>
    </citation>
    <scope>NUCLEOTIDE SEQUENCE</scope>
    <source>
        <strain evidence="1">A484AB</strain>
    </source>
</reference>
<evidence type="ECO:0000313" key="1">
    <source>
        <dbReference type="EMBL" id="CAB4028993.1"/>
    </source>
</evidence>
<name>A0A7D9L7K1_PARCT</name>
<evidence type="ECO:0000313" key="2">
    <source>
        <dbReference type="Proteomes" id="UP001152795"/>
    </source>
</evidence>
<sequence>MCSIKNPSLLRKTSKKDILNFSLSKFDEEAKQRIPLLQSVLMSASATLCRLRINRLAVSHTYLYKKLDEYGKNHHQNILTQVAKDRERMKEMKLHKDGNPSAVPATCQARETARKIVFDTFDFKQLVHHMTEDHQSIDNHWVTHVSVENRVSGNQQKNQKQRACLKIENAKLLPNKIEHILQRDNYSSLVSRILVDNIPCLDFLNECASRHIKHAYTSEMMKKTENEYPISQGLAGDQLSVERGANQLQVANGLTPQERNEGLHLEIADFHAQMKFVQVAFDHFYDPGAAVDKCTLFADKVLIDRRNVVQEVKKNFTLNLLGLQSLLEGIPDESALPAAMKEASLQTRKAFLKDLCFQVVDKFVLQEDEMNQLISKLEKEKEDVGMLPNGRFPCRYPSCKKSFARDDAVSEGDGQRIIRCWKFFLMFLKGDAQRSSSMH</sequence>
<dbReference type="AlphaFoldDB" id="A0A7D9L7K1"/>
<organism evidence="1 2">
    <name type="scientific">Paramuricea clavata</name>
    <name type="common">Red gorgonian</name>
    <name type="synonym">Violescent sea-whip</name>
    <dbReference type="NCBI Taxonomy" id="317549"/>
    <lineage>
        <taxon>Eukaryota</taxon>
        <taxon>Metazoa</taxon>
        <taxon>Cnidaria</taxon>
        <taxon>Anthozoa</taxon>
        <taxon>Octocorallia</taxon>
        <taxon>Malacalcyonacea</taxon>
        <taxon>Plexauridae</taxon>
        <taxon>Paramuricea</taxon>
    </lineage>
</organism>
<comment type="caution">
    <text evidence="1">The sequence shown here is derived from an EMBL/GenBank/DDBJ whole genome shotgun (WGS) entry which is preliminary data.</text>
</comment>
<dbReference type="OrthoDB" id="5946189at2759"/>
<protein>
    <submittedName>
        <fullName evidence="1">Uncharacterized protein</fullName>
    </submittedName>
</protein>
<accession>A0A7D9L7K1</accession>
<dbReference type="Proteomes" id="UP001152795">
    <property type="component" value="Unassembled WGS sequence"/>
</dbReference>
<gene>
    <name evidence="1" type="ORF">PACLA_8A080596</name>
</gene>